<dbReference type="PROSITE" id="PS00086">
    <property type="entry name" value="CYTOCHROME_P450"/>
    <property type="match status" value="1"/>
</dbReference>
<protein>
    <submittedName>
        <fullName evidence="3">Cytochrome P450</fullName>
    </submittedName>
</protein>
<keyword evidence="4" id="KW-1185">Reference proteome</keyword>
<keyword evidence="2" id="KW-0479">Metal-binding</keyword>
<dbReference type="EMBL" id="VOMB01000009">
    <property type="protein sequence ID" value="MBU9763442.1"/>
    <property type="molecule type" value="Genomic_DNA"/>
</dbReference>
<sequence length="404" mass="45571">MTTSTLMFDPFSDDFFNGPYATYARMRDESPVYYSPDYDFYALTRHADVAAAFKDHETFSSARGVDLSMVRAMIAAGENPSPQMIIYMDPPDHRQMRSLVNKVFTPRAIQSLTHMVTEQIELHLPEDTDHFDAVQDFSALFPVEVITRMMGVDVSQAQQVRHWIDRSLHRAPGQIDMDEDGIQAGIEIGMWCYDLVQQRRDSPKDDMISRLIAAEILGDDGLPRRLDDIEITGFAALLGGAGAETVTKLIGSAVVLFAKNPEQWQKLLDDRSKVPLAVEELLRYEAPAQYNVRCSTRDVTLHGVTIPAEKPVFLVGGSANRDPRAWTDPDRFDIDRDHTEAQNLGFGYGIHSCLGAALARMESAVALNRLLDIMPRYEIDWDHCRRVSMQNVAGWHNVPVRVLR</sequence>
<dbReference type="InterPro" id="IPR001128">
    <property type="entry name" value="Cyt_P450"/>
</dbReference>
<evidence type="ECO:0000313" key="4">
    <source>
        <dbReference type="Proteomes" id="UP000812982"/>
    </source>
</evidence>
<accession>A0ABS6KIL9</accession>
<keyword evidence="2" id="KW-0349">Heme</keyword>
<evidence type="ECO:0000256" key="1">
    <source>
        <dbReference type="ARBA" id="ARBA00010617"/>
    </source>
</evidence>
<proteinExistence type="inferred from homology"/>
<dbReference type="RefSeq" id="WP_217155479.1">
    <property type="nucleotide sequence ID" value="NZ_VOMB01000009.1"/>
</dbReference>
<dbReference type="PANTHER" id="PTHR46696:SF4">
    <property type="entry name" value="BIOTIN BIOSYNTHESIS CYTOCHROME P450"/>
    <property type="match status" value="1"/>
</dbReference>
<dbReference type="Pfam" id="PF00067">
    <property type="entry name" value="p450"/>
    <property type="match status" value="1"/>
</dbReference>
<organism evidence="3 4">
    <name type="scientific">[Mycobacterium] fortunisiensis</name>
    <dbReference type="NCBI Taxonomy" id="2600579"/>
    <lineage>
        <taxon>Bacteria</taxon>
        <taxon>Bacillati</taxon>
        <taxon>Actinomycetota</taxon>
        <taxon>Actinomycetes</taxon>
        <taxon>Mycobacteriales</taxon>
        <taxon>Mycobacteriaceae</taxon>
        <taxon>Mycolicibacterium</taxon>
    </lineage>
</organism>
<name>A0ABS6KIL9_9MYCO</name>
<gene>
    <name evidence="3" type="ORF">FR943_06245</name>
</gene>
<evidence type="ECO:0000256" key="2">
    <source>
        <dbReference type="RuleBase" id="RU000461"/>
    </source>
</evidence>
<comment type="caution">
    <text evidence="3">The sequence shown here is derived from an EMBL/GenBank/DDBJ whole genome shotgun (WGS) entry which is preliminary data.</text>
</comment>
<evidence type="ECO:0000313" key="3">
    <source>
        <dbReference type="EMBL" id="MBU9763442.1"/>
    </source>
</evidence>
<keyword evidence="2" id="KW-0503">Monooxygenase</keyword>
<keyword evidence="2" id="KW-0560">Oxidoreductase</keyword>
<dbReference type="InterPro" id="IPR017972">
    <property type="entry name" value="Cyt_P450_CS"/>
</dbReference>
<reference evidence="3 4" key="1">
    <citation type="journal article" date="2021" name="Sci. Rep.">
        <title>Phenotypic and genomic hallmarks of a novel, potentially pathogenic rapidly growing Mycobacterium species related to the Mycobacterium fortuitum complex.</title>
        <authorList>
            <person name="Gharbi R."/>
            <person name="Khanna V."/>
            <person name="Frigui W."/>
            <person name="Mhenni B."/>
            <person name="Brosch R."/>
            <person name="Mardassi H."/>
        </authorList>
    </citation>
    <scope>NUCLEOTIDE SEQUENCE [LARGE SCALE GENOMIC DNA]</scope>
    <source>
        <strain evidence="3 4">TNTM28</strain>
    </source>
</reference>
<dbReference type="PANTHER" id="PTHR46696">
    <property type="entry name" value="P450, PUTATIVE (EUROFUNG)-RELATED"/>
    <property type="match status" value="1"/>
</dbReference>
<dbReference type="Proteomes" id="UP000812982">
    <property type="component" value="Unassembled WGS sequence"/>
</dbReference>
<keyword evidence="2" id="KW-0408">Iron</keyword>
<comment type="similarity">
    <text evidence="1 2">Belongs to the cytochrome P450 family.</text>
</comment>